<feature type="domain" description="Endonuclease/exonuclease/phosphatase" evidence="1">
    <location>
        <begin position="26"/>
        <end position="251"/>
    </location>
</feature>
<gene>
    <name evidence="2" type="ORF">Kalk_10360</name>
</gene>
<dbReference type="OrthoDB" id="5293344at2"/>
<dbReference type="InterPro" id="IPR051916">
    <property type="entry name" value="GPI-anchor_lipid_remodeler"/>
</dbReference>
<evidence type="ECO:0000313" key="2">
    <source>
        <dbReference type="EMBL" id="AUM12795.1"/>
    </source>
</evidence>
<evidence type="ECO:0000259" key="1">
    <source>
        <dbReference type="Pfam" id="PF03372"/>
    </source>
</evidence>
<dbReference type="Pfam" id="PF03372">
    <property type="entry name" value="Exo_endo_phos"/>
    <property type="match status" value="1"/>
</dbReference>
<dbReference type="PANTHER" id="PTHR14859">
    <property type="entry name" value="CALCOFLUOR WHITE HYPERSENSITIVE PROTEIN PRECURSOR"/>
    <property type="match status" value="1"/>
</dbReference>
<protein>
    <submittedName>
        <fullName evidence="2">Endonuclease</fullName>
    </submittedName>
</protein>
<keyword evidence="2" id="KW-0255">Endonuclease</keyword>
<dbReference type="Gene3D" id="3.60.10.10">
    <property type="entry name" value="Endonuclease/exonuclease/phosphatase"/>
    <property type="match status" value="1"/>
</dbReference>
<dbReference type="GO" id="GO:0016020">
    <property type="term" value="C:membrane"/>
    <property type="evidence" value="ECO:0007669"/>
    <property type="project" value="GOC"/>
</dbReference>
<dbReference type="GO" id="GO:0006506">
    <property type="term" value="P:GPI anchor biosynthetic process"/>
    <property type="evidence" value="ECO:0007669"/>
    <property type="project" value="TreeGrafter"/>
</dbReference>
<reference evidence="3" key="1">
    <citation type="submission" date="2017-08" db="EMBL/GenBank/DDBJ databases">
        <title>Direct submision.</title>
        <authorList>
            <person name="Kim S.-J."/>
            <person name="Rhee S.-K."/>
        </authorList>
    </citation>
    <scope>NUCLEOTIDE SEQUENCE [LARGE SCALE GENOMIC DNA]</scope>
    <source>
        <strain evidence="3">GI5</strain>
    </source>
</reference>
<proteinExistence type="predicted"/>
<accession>A0A2K9LMT8</accession>
<keyword evidence="2" id="KW-0378">Hydrolase</keyword>
<keyword evidence="2" id="KW-0540">Nuclease</keyword>
<evidence type="ECO:0000313" key="3">
    <source>
        <dbReference type="Proteomes" id="UP000235116"/>
    </source>
</evidence>
<name>A0A2K9LMT8_9GAMM</name>
<dbReference type="SUPFAM" id="SSF56219">
    <property type="entry name" value="DNase I-like"/>
    <property type="match status" value="1"/>
</dbReference>
<dbReference type="PANTHER" id="PTHR14859:SF15">
    <property type="entry name" value="ENDONUCLEASE_EXONUCLEASE_PHOSPHATASE DOMAIN-CONTAINING PROTEIN"/>
    <property type="match status" value="1"/>
</dbReference>
<dbReference type="RefSeq" id="WP_101894178.1">
    <property type="nucleotide sequence ID" value="NZ_CP022684.1"/>
</dbReference>
<organism evidence="2 3">
    <name type="scientific">Ketobacter alkanivorans</name>
    <dbReference type="NCBI Taxonomy" id="1917421"/>
    <lineage>
        <taxon>Bacteria</taxon>
        <taxon>Pseudomonadati</taxon>
        <taxon>Pseudomonadota</taxon>
        <taxon>Gammaproteobacteria</taxon>
        <taxon>Pseudomonadales</taxon>
        <taxon>Ketobacteraceae</taxon>
        <taxon>Ketobacter</taxon>
    </lineage>
</organism>
<dbReference type="GO" id="GO:0004519">
    <property type="term" value="F:endonuclease activity"/>
    <property type="evidence" value="ECO:0007669"/>
    <property type="project" value="UniProtKB-KW"/>
</dbReference>
<keyword evidence="3" id="KW-1185">Reference proteome</keyword>
<dbReference type="Proteomes" id="UP000235116">
    <property type="component" value="Chromosome"/>
</dbReference>
<sequence length="279" mass="31766">MNFDIKSTSPSSFDPADQPSVLRLLSYNIQAAIGASSFHHYVTRSWRHVLPDWRGLQRLDRIGHVLTHYDLICLQEVDGGSLRSGFVNQVAYLAELGQFDYWYQQLNRNLGRLGQYSNGVLSRFVPYEIEDHKLPGLKGRGAIVAKYGNDKHTLVLVGLHLALSERARFRQLDYVRELIQHYEHVVVMGDMNCRSDQIIDTPLRDTHLKQVSGDHHTYPSWNPTRNIDHILVSPSLKINHVKVLDYDYSDHRPIAMEVALPDELASALAEQSALCSTNP</sequence>
<dbReference type="InterPro" id="IPR036691">
    <property type="entry name" value="Endo/exonu/phosph_ase_sf"/>
</dbReference>
<dbReference type="InterPro" id="IPR005135">
    <property type="entry name" value="Endo/exonuclease/phosphatase"/>
</dbReference>
<dbReference type="KEGG" id="kak:Kalk_10360"/>
<dbReference type="AlphaFoldDB" id="A0A2K9LMT8"/>
<dbReference type="EMBL" id="CP022684">
    <property type="protein sequence ID" value="AUM12795.1"/>
    <property type="molecule type" value="Genomic_DNA"/>
</dbReference>